<dbReference type="OrthoDB" id="5794490at2"/>
<evidence type="ECO:0000313" key="3">
    <source>
        <dbReference type="Proteomes" id="UP000028607"/>
    </source>
</evidence>
<dbReference type="InterPro" id="IPR003787">
    <property type="entry name" value="Sulphur_relay_DsrE/F-like"/>
</dbReference>
<keyword evidence="3" id="KW-1185">Reference proteome</keyword>
<dbReference type="Proteomes" id="UP000028607">
    <property type="component" value="Unassembled WGS sequence"/>
</dbReference>
<protein>
    <submittedName>
        <fullName evidence="2">Uncharacterized protein</fullName>
    </submittedName>
</protein>
<dbReference type="SUPFAM" id="SSF75169">
    <property type="entry name" value="DsrEFH-like"/>
    <property type="match status" value="1"/>
</dbReference>
<feature type="signal peptide" evidence="1">
    <location>
        <begin position="1"/>
        <end position="23"/>
    </location>
</feature>
<dbReference type="PATRIC" id="fig|1317124.6.peg.1072"/>
<reference evidence="3" key="1">
    <citation type="submission" date="2013-04" db="EMBL/GenBank/DDBJ databases">
        <title>Thioclava sp. 13D2W-2 Genome Sequencing.</title>
        <authorList>
            <person name="Lai Q."/>
            <person name="Li G."/>
            <person name="Shao Z."/>
        </authorList>
    </citation>
    <scope>NUCLEOTIDE SEQUENCE [LARGE SCALE GENOMIC DNA]</scope>
    <source>
        <strain evidence="3">13D2W-2</strain>
    </source>
</reference>
<dbReference type="PANTHER" id="PTHR37691">
    <property type="entry name" value="BLR3518 PROTEIN"/>
    <property type="match status" value="1"/>
</dbReference>
<keyword evidence="1" id="KW-0732">Signal</keyword>
<dbReference type="Gene3D" id="3.40.1260.10">
    <property type="entry name" value="DsrEFH-like"/>
    <property type="match status" value="1"/>
</dbReference>
<accession>A0A085TZ61</accession>
<evidence type="ECO:0000313" key="2">
    <source>
        <dbReference type="EMBL" id="KFE36008.1"/>
    </source>
</evidence>
<dbReference type="EMBL" id="AQRC01000003">
    <property type="protein sequence ID" value="KFE36008.1"/>
    <property type="molecule type" value="Genomic_DNA"/>
</dbReference>
<dbReference type="AlphaFoldDB" id="A0A085TZ61"/>
<dbReference type="STRING" id="1317124.DW2_05245"/>
<gene>
    <name evidence="2" type="ORF">DW2_05245</name>
</gene>
<comment type="caution">
    <text evidence="2">The sequence shown here is derived from an EMBL/GenBank/DDBJ whole genome shotgun (WGS) entry which is preliminary data.</text>
</comment>
<reference evidence="2 3" key="2">
    <citation type="journal article" date="2015" name="Antonie Van Leeuwenhoek">
        <title>Thioclava indica sp. nov., isolated from surface seawater of the Indian Ocean.</title>
        <authorList>
            <person name="Liu Y."/>
            <person name="Lai Q."/>
            <person name="Du J."/>
            <person name="Xu H."/>
            <person name="Jiang L."/>
            <person name="Shao Z."/>
        </authorList>
    </citation>
    <scope>NUCLEOTIDE SEQUENCE [LARGE SCALE GENOMIC DNA]</scope>
    <source>
        <strain evidence="2 3">13D2W-2</strain>
    </source>
</reference>
<dbReference type="eggNOG" id="COG1416">
    <property type="taxonomic scope" value="Bacteria"/>
</dbReference>
<dbReference type="InterPro" id="IPR027396">
    <property type="entry name" value="DsrEFH-like"/>
</dbReference>
<dbReference type="RefSeq" id="WP_038144264.1">
    <property type="nucleotide sequence ID" value="NZ_AQRC01000003.1"/>
</dbReference>
<name>A0A085TZ61_9RHOB</name>
<sequence length="144" mass="15452">MLKGGTCLGLALAAALWAMPALAKQKVAIHVDQNDPAVMNLALNNAANVISYYKEKGEEVSVEIVTYGPGLNMLRADKSPVKDRITQMSMTDQPIHFRACGNTIAAMAKNEGQTPPMIDEAEVVPSGAVYLMELQGQGYAYVKP</sequence>
<proteinExistence type="predicted"/>
<dbReference type="Pfam" id="PF02635">
    <property type="entry name" value="DsrE"/>
    <property type="match status" value="1"/>
</dbReference>
<evidence type="ECO:0000256" key="1">
    <source>
        <dbReference type="SAM" id="SignalP"/>
    </source>
</evidence>
<dbReference type="PANTHER" id="PTHR37691:SF1">
    <property type="entry name" value="BLR3518 PROTEIN"/>
    <property type="match status" value="1"/>
</dbReference>
<organism evidence="2 3">
    <name type="scientific">Thioclava atlantica</name>
    <dbReference type="NCBI Taxonomy" id="1317124"/>
    <lineage>
        <taxon>Bacteria</taxon>
        <taxon>Pseudomonadati</taxon>
        <taxon>Pseudomonadota</taxon>
        <taxon>Alphaproteobacteria</taxon>
        <taxon>Rhodobacterales</taxon>
        <taxon>Paracoccaceae</taxon>
        <taxon>Thioclava</taxon>
    </lineage>
</organism>
<feature type="chain" id="PRO_5001797668" evidence="1">
    <location>
        <begin position="24"/>
        <end position="144"/>
    </location>
</feature>